<name>A0A6A6N3Q4_HEVBR</name>
<dbReference type="PANTHER" id="PTHR47074">
    <property type="entry name" value="BNAC02G40300D PROTEIN"/>
    <property type="match status" value="1"/>
</dbReference>
<dbReference type="Pfam" id="PF13456">
    <property type="entry name" value="RVT_3"/>
    <property type="match status" value="1"/>
</dbReference>
<dbReference type="AlphaFoldDB" id="A0A6A6N3Q4"/>
<dbReference type="GO" id="GO:0004523">
    <property type="term" value="F:RNA-DNA hybrid ribonuclease activity"/>
    <property type="evidence" value="ECO:0007669"/>
    <property type="project" value="InterPro"/>
</dbReference>
<sequence length="145" mass="16303">MQNPRCRQATQPKGTLRQRLRHQFYYVLATSGGSLVSRFQTIVKTADGAVFAEAYINYRTGFGAVVRDLTGTFIAGLTGLFDRDLFPKEAEALGLREVLRWIVDCQLLNVLVEIDSKEVRSVVCFHGCDWSEWGVIVSDCRALLN</sequence>
<dbReference type="InterPro" id="IPR044730">
    <property type="entry name" value="RNase_H-like_dom_plant"/>
</dbReference>
<dbReference type="EMBL" id="JAAGAX010000003">
    <property type="protein sequence ID" value="KAF2320067.1"/>
    <property type="molecule type" value="Genomic_DNA"/>
</dbReference>
<dbReference type="GO" id="GO:0003676">
    <property type="term" value="F:nucleic acid binding"/>
    <property type="evidence" value="ECO:0007669"/>
    <property type="project" value="InterPro"/>
</dbReference>
<evidence type="ECO:0000313" key="2">
    <source>
        <dbReference type="EMBL" id="KAF2320067.1"/>
    </source>
</evidence>
<evidence type="ECO:0000313" key="3">
    <source>
        <dbReference type="Proteomes" id="UP000467840"/>
    </source>
</evidence>
<proteinExistence type="predicted"/>
<feature type="domain" description="RNase H type-1" evidence="1">
    <location>
        <begin position="59"/>
        <end position="143"/>
    </location>
</feature>
<dbReference type="PANTHER" id="PTHR47074:SF11">
    <property type="entry name" value="REVERSE TRANSCRIPTASE-LIKE PROTEIN"/>
    <property type="match status" value="1"/>
</dbReference>
<dbReference type="Proteomes" id="UP000467840">
    <property type="component" value="Chromosome 10"/>
</dbReference>
<evidence type="ECO:0000259" key="1">
    <source>
        <dbReference type="Pfam" id="PF13456"/>
    </source>
</evidence>
<dbReference type="CDD" id="cd06222">
    <property type="entry name" value="RNase_H_like"/>
    <property type="match status" value="1"/>
</dbReference>
<organism evidence="2 3">
    <name type="scientific">Hevea brasiliensis</name>
    <name type="common">Para rubber tree</name>
    <name type="synonym">Siphonia brasiliensis</name>
    <dbReference type="NCBI Taxonomy" id="3981"/>
    <lineage>
        <taxon>Eukaryota</taxon>
        <taxon>Viridiplantae</taxon>
        <taxon>Streptophyta</taxon>
        <taxon>Embryophyta</taxon>
        <taxon>Tracheophyta</taxon>
        <taxon>Spermatophyta</taxon>
        <taxon>Magnoliopsida</taxon>
        <taxon>eudicotyledons</taxon>
        <taxon>Gunneridae</taxon>
        <taxon>Pentapetalae</taxon>
        <taxon>rosids</taxon>
        <taxon>fabids</taxon>
        <taxon>Malpighiales</taxon>
        <taxon>Euphorbiaceae</taxon>
        <taxon>Crotonoideae</taxon>
        <taxon>Micrandreae</taxon>
        <taxon>Hevea</taxon>
    </lineage>
</organism>
<accession>A0A6A6N3Q4</accession>
<protein>
    <recommendedName>
        <fullName evidence="1">RNase H type-1 domain-containing protein</fullName>
    </recommendedName>
</protein>
<dbReference type="InterPro" id="IPR002156">
    <property type="entry name" value="RNaseH_domain"/>
</dbReference>
<dbReference type="InterPro" id="IPR052929">
    <property type="entry name" value="RNase_H-like_EbsB-rel"/>
</dbReference>
<reference evidence="2 3" key="1">
    <citation type="journal article" date="2020" name="Mol. Plant">
        <title>The Chromosome-Based Rubber Tree Genome Provides New Insights into Spurge Genome Evolution and Rubber Biosynthesis.</title>
        <authorList>
            <person name="Liu J."/>
            <person name="Shi C."/>
            <person name="Shi C.C."/>
            <person name="Li W."/>
            <person name="Zhang Q.J."/>
            <person name="Zhang Y."/>
            <person name="Li K."/>
            <person name="Lu H.F."/>
            <person name="Shi C."/>
            <person name="Zhu S.T."/>
            <person name="Xiao Z.Y."/>
            <person name="Nan H."/>
            <person name="Yue Y."/>
            <person name="Zhu X.G."/>
            <person name="Wu Y."/>
            <person name="Hong X.N."/>
            <person name="Fan G.Y."/>
            <person name="Tong Y."/>
            <person name="Zhang D."/>
            <person name="Mao C.L."/>
            <person name="Liu Y.L."/>
            <person name="Hao S.J."/>
            <person name="Liu W.Q."/>
            <person name="Lv M.Q."/>
            <person name="Zhang H.B."/>
            <person name="Liu Y."/>
            <person name="Hu-Tang G.R."/>
            <person name="Wang J.P."/>
            <person name="Wang J.H."/>
            <person name="Sun Y.H."/>
            <person name="Ni S.B."/>
            <person name="Chen W.B."/>
            <person name="Zhang X.C."/>
            <person name="Jiao Y.N."/>
            <person name="Eichler E.E."/>
            <person name="Li G.H."/>
            <person name="Liu X."/>
            <person name="Gao L.Z."/>
        </authorList>
    </citation>
    <scope>NUCLEOTIDE SEQUENCE [LARGE SCALE GENOMIC DNA]</scope>
    <source>
        <strain evidence="3">cv. GT1</strain>
        <tissue evidence="2">Leaf</tissue>
    </source>
</reference>
<keyword evidence="3" id="KW-1185">Reference proteome</keyword>
<comment type="caution">
    <text evidence="2">The sequence shown here is derived from an EMBL/GenBank/DDBJ whole genome shotgun (WGS) entry which is preliminary data.</text>
</comment>
<gene>
    <name evidence="2" type="ORF">GH714_022890</name>
</gene>